<feature type="compositionally biased region" description="Basic and acidic residues" evidence="1">
    <location>
        <begin position="78"/>
        <end position="96"/>
    </location>
</feature>
<dbReference type="VEuPathDB" id="VectorBase:AMEC001718"/>
<organism evidence="2 3">
    <name type="scientific">Anopheles melas</name>
    <dbReference type="NCBI Taxonomy" id="34690"/>
    <lineage>
        <taxon>Eukaryota</taxon>
        <taxon>Metazoa</taxon>
        <taxon>Ecdysozoa</taxon>
        <taxon>Arthropoda</taxon>
        <taxon>Hexapoda</taxon>
        <taxon>Insecta</taxon>
        <taxon>Pterygota</taxon>
        <taxon>Neoptera</taxon>
        <taxon>Endopterygota</taxon>
        <taxon>Diptera</taxon>
        <taxon>Nematocera</taxon>
        <taxon>Culicoidea</taxon>
        <taxon>Culicidae</taxon>
        <taxon>Anophelinae</taxon>
        <taxon>Anopheles</taxon>
    </lineage>
</organism>
<protein>
    <submittedName>
        <fullName evidence="2">Uncharacterized protein</fullName>
    </submittedName>
</protein>
<feature type="region of interest" description="Disordered" evidence="1">
    <location>
        <begin position="72"/>
        <end position="96"/>
    </location>
</feature>
<evidence type="ECO:0000256" key="1">
    <source>
        <dbReference type="SAM" id="MobiDB-lite"/>
    </source>
</evidence>
<name>A0A182TG54_9DIPT</name>
<dbReference type="AlphaFoldDB" id="A0A182TG54"/>
<accession>A0A182TG54</accession>
<reference evidence="3" key="1">
    <citation type="submission" date="2014-01" db="EMBL/GenBank/DDBJ databases">
        <title>The Genome Sequence of Anopheles melas CM1001059_A (V2).</title>
        <authorList>
            <consortium name="The Broad Institute Genomics Platform"/>
            <person name="Neafsey D.E."/>
            <person name="Besansky N."/>
            <person name="Howell P."/>
            <person name="Walton C."/>
            <person name="Young S.K."/>
            <person name="Zeng Q."/>
            <person name="Gargeya S."/>
            <person name="Fitzgerald M."/>
            <person name="Haas B."/>
            <person name="Abouelleil A."/>
            <person name="Allen A.W."/>
            <person name="Alvarado L."/>
            <person name="Arachchi H.M."/>
            <person name="Berlin A.M."/>
            <person name="Chapman S.B."/>
            <person name="Gainer-Dewar J."/>
            <person name="Goldberg J."/>
            <person name="Griggs A."/>
            <person name="Gujja S."/>
            <person name="Hansen M."/>
            <person name="Howarth C."/>
            <person name="Imamovic A."/>
            <person name="Ireland A."/>
            <person name="Larimer J."/>
            <person name="McCowan C."/>
            <person name="Murphy C."/>
            <person name="Pearson M."/>
            <person name="Poon T.W."/>
            <person name="Priest M."/>
            <person name="Roberts A."/>
            <person name="Saif S."/>
            <person name="Shea T."/>
            <person name="Sisk P."/>
            <person name="Sykes S."/>
            <person name="Wortman J."/>
            <person name="Nusbaum C."/>
            <person name="Birren B."/>
        </authorList>
    </citation>
    <scope>NUCLEOTIDE SEQUENCE [LARGE SCALE GENOMIC DNA]</scope>
    <source>
        <strain evidence="3">CM1001059</strain>
    </source>
</reference>
<dbReference type="Proteomes" id="UP000075902">
    <property type="component" value="Unassembled WGS sequence"/>
</dbReference>
<dbReference type="EnsemblMetazoa" id="AMEC001718-RA">
    <property type="protein sequence ID" value="AMEC001718-PA"/>
    <property type="gene ID" value="AMEC001718"/>
</dbReference>
<reference evidence="2" key="2">
    <citation type="submission" date="2020-05" db="UniProtKB">
        <authorList>
            <consortium name="EnsemblMetazoa"/>
        </authorList>
    </citation>
    <scope>IDENTIFICATION</scope>
    <source>
        <strain evidence="2">CM1001059</strain>
    </source>
</reference>
<evidence type="ECO:0000313" key="2">
    <source>
        <dbReference type="EnsemblMetazoa" id="AMEC001718-PA"/>
    </source>
</evidence>
<evidence type="ECO:0000313" key="3">
    <source>
        <dbReference type="Proteomes" id="UP000075902"/>
    </source>
</evidence>
<proteinExistence type="predicted"/>
<sequence length="138" mass="15194">GVLAEFYRVTVLPDTTCCLLRDCTDRSPATLCEGPGASGRCLPTAERRLQFARDAKTEPVLVRCGHDLYPDRQSVPVEPERHVGSRQAERIEQHRVPDAHNVAERFVVAQGGRRVGGEEKHTIGAEGVLERGVKGCKH</sequence>
<keyword evidence="3" id="KW-1185">Reference proteome</keyword>